<dbReference type="Gene3D" id="3.40.50.300">
    <property type="entry name" value="P-loop containing nucleotide triphosphate hydrolases"/>
    <property type="match status" value="1"/>
</dbReference>
<protein>
    <submittedName>
        <fullName evidence="1">Phage terminase large subunit</fullName>
    </submittedName>
</protein>
<dbReference type="AlphaFoldDB" id="A0A7T0C1D6"/>
<name>A0A7T0C1D6_9BACT</name>
<proteinExistence type="predicted"/>
<dbReference type="EMBL" id="CP048620">
    <property type="protein sequence ID" value="QPJ64597.1"/>
    <property type="molecule type" value="Genomic_DNA"/>
</dbReference>
<dbReference type="KEGG" id="nva:G3M78_03975"/>
<organism evidence="1 2">
    <name type="scientific">Candidatus Nitrohelix vancouverensis</name>
    <dbReference type="NCBI Taxonomy" id="2705534"/>
    <lineage>
        <taxon>Bacteria</taxon>
        <taxon>Pseudomonadati</taxon>
        <taxon>Nitrospinota/Tectimicrobiota group</taxon>
        <taxon>Nitrospinota</taxon>
        <taxon>Nitrospinia</taxon>
        <taxon>Nitrospinales</taxon>
        <taxon>Nitrospinaceae</taxon>
        <taxon>Candidatus Nitrohelix</taxon>
    </lineage>
</organism>
<accession>A0A7T0C1D6</accession>
<dbReference type="NCBIfam" id="TIGR01630">
    <property type="entry name" value="psiM2_ORF9"/>
    <property type="match status" value="1"/>
</dbReference>
<dbReference type="InterPro" id="IPR006517">
    <property type="entry name" value="Phage_terminase_lsu-like_C"/>
</dbReference>
<dbReference type="InterPro" id="IPR027417">
    <property type="entry name" value="P-loop_NTPase"/>
</dbReference>
<dbReference type="Proteomes" id="UP000594464">
    <property type="component" value="Chromosome"/>
</dbReference>
<reference evidence="2" key="1">
    <citation type="submission" date="2020-02" db="EMBL/GenBank/DDBJ databases">
        <title>Genomic and physiological characterization of two novel Nitrospinaceae genera.</title>
        <authorList>
            <person name="Mueller A.J."/>
            <person name="Jung M.-Y."/>
            <person name="Strachan C.R."/>
            <person name="Herbold C.W."/>
            <person name="Kirkegaard R.H."/>
            <person name="Daims H."/>
        </authorList>
    </citation>
    <scope>NUCLEOTIDE SEQUENCE [LARGE SCALE GENOMIC DNA]</scope>
</reference>
<sequence length="534" mass="61424">MASVWGNKLARGNEAIRTLIESSVRPFIETGEKEKIQRKQNALDDLTFFAQTYFPHHLTDQPSVMHEELYATYQSVILQSESNGQGDRVARAAPRGNAKSTLSTLILPLWCIVGKRRRFIGVLSDTTEQAEEFLESIKAELEANERLREDFPDACARGRAWKAGQIITQNGVKVKCWGKRKRLRGARHGSRRPDLVICDDLEDDENIESPEQREKDRAWFFKAVMKIGGRYTVYLVIGTILHYDSLLSRLLKQPGWKARIWQAVLQWSPSPLWQDWERLFLSDGEEAADCFFKSHQKEMLEGAQELWPAGEPYYYLMKMRLIDGPAYFDSEKQNEPIHPSERLFNEDWFQFWDDSCFSSQGSLVLQAGESVLCAVDPSMGGASIKSDPSAIVVAVLRENGILDVLEADIQKRHPDRIMEDLFVFHQMYSFDRVVVEEVQFQELFKEHIARESARRGLYLPIEGTRPHIDKTLRISKLQPHIKNGFIRFRRSQTLLLNQLKYFPKADHDDGPDALEMIFSLAASHSGGPRVRRVH</sequence>
<gene>
    <name evidence="1" type="primary">terL</name>
    <name evidence="1" type="ORF">G3M78_03975</name>
</gene>
<evidence type="ECO:0000313" key="2">
    <source>
        <dbReference type="Proteomes" id="UP000594464"/>
    </source>
</evidence>
<evidence type="ECO:0000313" key="1">
    <source>
        <dbReference type="EMBL" id="QPJ64597.1"/>
    </source>
</evidence>
<dbReference type="Gene3D" id="3.30.420.240">
    <property type="match status" value="1"/>
</dbReference>